<dbReference type="Pfam" id="PF21999">
    <property type="entry name" value="IMS_HHH_1"/>
    <property type="match status" value="1"/>
</dbReference>
<dbReference type="InterPro" id="IPR036775">
    <property type="entry name" value="DNA_pol_Y-fam_lit_finger_sf"/>
</dbReference>
<evidence type="ECO:0000259" key="4">
    <source>
        <dbReference type="PROSITE" id="PS50173"/>
    </source>
</evidence>
<dbReference type="Gene3D" id="6.10.250.1630">
    <property type="match status" value="1"/>
</dbReference>
<reference evidence="5 6" key="1">
    <citation type="submission" date="2022-05" db="EMBL/GenBank/DDBJ databases">
        <authorList>
            <consortium name="Genoscope - CEA"/>
            <person name="William W."/>
        </authorList>
    </citation>
    <scope>NUCLEOTIDE SEQUENCE [LARGE SCALE GENOMIC DNA]</scope>
</reference>
<evidence type="ECO:0000313" key="5">
    <source>
        <dbReference type="EMBL" id="CAH3140386.1"/>
    </source>
</evidence>
<evidence type="ECO:0000256" key="3">
    <source>
        <dbReference type="SAM" id="MobiDB-lite"/>
    </source>
</evidence>
<dbReference type="SUPFAM" id="SSF100879">
    <property type="entry name" value="Lesion bypass DNA polymerase (Y-family), little finger domain"/>
    <property type="match status" value="1"/>
</dbReference>
<dbReference type="Gene3D" id="1.10.150.20">
    <property type="entry name" value="5' to 3' exonuclease, C-terminal subdomain"/>
    <property type="match status" value="1"/>
</dbReference>
<comment type="similarity">
    <text evidence="1">Belongs to the DNA polymerase type-Y family.</text>
</comment>
<comment type="caution">
    <text evidence="5">The sequence shown here is derived from an EMBL/GenBank/DDBJ whole genome shotgun (WGS) entry which is preliminary data.</text>
</comment>
<evidence type="ECO:0000313" key="6">
    <source>
        <dbReference type="Proteomes" id="UP001159405"/>
    </source>
</evidence>
<name>A0ABN8PBG7_9CNID</name>
<dbReference type="PIRSF" id="PIRSF036603">
    <property type="entry name" value="DPol_eta"/>
    <property type="match status" value="1"/>
</dbReference>
<dbReference type="EMBL" id="CALNXK010000064">
    <property type="protein sequence ID" value="CAH3140386.1"/>
    <property type="molecule type" value="Genomic_DNA"/>
</dbReference>
<sequence>MEGKRGLEEFRSSYGCSLEEEEELSDEEEWLGSLPSPSSLKSSVAKKRRLDAPVSKSNQPNLSSGINPSMQTDPCLGHSRTIIHVDIDCFYAQVEMIRNPDLRNIPLGIQQKHIVVTCNYVARKFGVTKLSYISDAKKTCPDLVLVNGEDLTVYREFSLRVHSLLTREFTPQVERLGMDENFLDVTELVALRLQNSPCEERNFSGLIYSMNTDASDAKKPCPCGCYERLKIGSSIAAEVRKAILCETGLTCCAGVSYNKLLAKLVGGWKKPNMQTTLLPEDAESFLSRLNAREIPGIGHAMAKKLRTINVLSVEDLLSCPNQVLEQKFGKPQAMLMTKLCHGIDDSNVIPSGEFKSITDEDSFKKCSSVEDARKRISNLIEGLLPRISSDGNVPDTVKVTVRRQTDNSHKRESRQCRLPHPFSFADKEKAKEELLSTCLHLFSKVIDVKKPFHLTLLGITLTNFQKSSNVQSQDISRFFQKSASQHQGSTSSANSNPTNDFKNYNLTAFIRNRAKAKSSESLEDEDNSSQSDSFDREDNKLTSCSNTLVSSQKSQDNGAPAGVDCPKGIDPSVFAELPSEVQRELQQHWKQQTTGHGVVLNTNKVTPKPKKCSGIQKYFPKTQAN</sequence>
<dbReference type="Gene3D" id="3.30.70.270">
    <property type="match status" value="1"/>
</dbReference>
<feature type="compositionally biased region" description="Polar residues" evidence="3">
    <location>
        <begin position="548"/>
        <end position="557"/>
    </location>
</feature>
<organism evidence="5 6">
    <name type="scientific">Porites lobata</name>
    <dbReference type="NCBI Taxonomy" id="104759"/>
    <lineage>
        <taxon>Eukaryota</taxon>
        <taxon>Metazoa</taxon>
        <taxon>Cnidaria</taxon>
        <taxon>Anthozoa</taxon>
        <taxon>Hexacorallia</taxon>
        <taxon>Scleractinia</taxon>
        <taxon>Fungiina</taxon>
        <taxon>Poritidae</taxon>
        <taxon>Porites</taxon>
    </lineage>
</organism>
<dbReference type="PANTHER" id="PTHR46404:SF1">
    <property type="entry name" value="DNA POLYMERASE IOTA"/>
    <property type="match status" value="1"/>
</dbReference>
<dbReference type="InterPro" id="IPR043502">
    <property type="entry name" value="DNA/RNA_pol_sf"/>
</dbReference>
<dbReference type="SUPFAM" id="SSF56672">
    <property type="entry name" value="DNA/RNA polymerases"/>
    <property type="match status" value="1"/>
</dbReference>
<accession>A0ABN8PBG7</accession>
<dbReference type="Pfam" id="PF11799">
    <property type="entry name" value="IMS_C"/>
    <property type="match status" value="1"/>
</dbReference>
<feature type="compositionally biased region" description="Polar residues" evidence="3">
    <location>
        <begin position="55"/>
        <end position="70"/>
    </location>
</feature>
<dbReference type="InterPro" id="IPR043128">
    <property type="entry name" value="Rev_trsase/Diguanyl_cyclase"/>
</dbReference>
<feature type="region of interest" description="Disordered" evidence="3">
    <location>
        <begin position="548"/>
        <end position="567"/>
    </location>
</feature>
<evidence type="ECO:0000256" key="2">
    <source>
        <dbReference type="ARBA" id="ARBA00022634"/>
    </source>
</evidence>
<feature type="region of interest" description="Disordered" evidence="3">
    <location>
        <begin position="27"/>
        <end position="70"/>
    </location>
</feature>
<proteinExistence type="inferred from homology"/>
<dbReference type="Proteomes" id="UP001159405">
    <property type="component" value="Unassembled WGS sequence"/>
</dbReference>
<dbReference type="Pfam" id="PF00817">
    <property type="entry name" value="IMS"/>
    <property type="match status" value="1"/>
</dbReference>
<keyword evidence="6" id="KW-1185">Reference proteome</keyword>
<dbReference type="Gene3D" id="3.40.1170.60">
    <property type="match status" value="1"/>
</dbReference>
<feature type="region of interest" description="Disordered" evidence="3">
    <location>
        <begin position="481"/>
        <end position="501"/>
    </location>
</feature>
<feature type="domain" description="UmuC" evidence="4">
    <location>
        <begin position="82"/>
        <end position="298"/>
    </location>
</feature>
<evidence type="ECO:0000256" key="1">
    <source>
        <dbReference type="ARBA" id="ARBA00010945"/>
    </source>
</evidence>
<gene>
    <name evidence="5" type="ORF">PLOB_00041218</name>
</gene>
<dbReference type="Gene3D" id="3.30.1490.100">
    <property type="entry name" value="DNA polymerase, Y-family, little finger domain"/>
    <property type="match status" value="1"/>
</dbReference>
<dbReference type="InterPro" id="IPR001126">
    <property type="entry name" value="UmuC"/>
</dbReference>
<dbReference type="InterPro" id="IPR017961">
    <property type="entry name" value="DNA_pol_Y-fam_little_finger"/>
</dbReference>
<keyword evidence="2" id="KW-0237">DNA synthesis</keyword>
<feature type="compositionally biased region" description="Low complexity" evidence="3">
    <location>
        <begin position="31"/>
        <end position="43"/>
    </location>
</feature>
<dbReference type="PANTHER" id="PTHR46404">
    <property type="entry name" value="DNA POLYMERASE IOTA"/>
    <property type="match status" value="1"/>
</dbReference>
<feature type="region of interest" description="Disordered" evidence="3">
    <location>
        <begin position="515"/>
        <end position="540"/>
    </location>
</feature>
<dbReference type="InterPro" id="IPR053848">
    <property type="entry name" value="IMS_HHH_1"/>
</dbReference>
<dbReference type="PROSITE" id="PS50173">
    <property type="entry name" value="UMUC"/>
    <property type="match status" value="1"/>
</dbReference>
<protein>
    <recommendedName>
        <fullName evidence="4">UmuC domain-containing protein</fullName>
    </recommendedName>
</protein>